<accession>A0AAD1U4J3</accession>
<evidence type="ECO:0000256" key="3">
    <source>
        <dbReference type="ARBA" id="ARBA00022679"/>
    </source>
</evidence>
<evidence type="ECO:0000256" key="2">
    <source>
        <dbReference type="ARBA" id="ARBA00022676"/>
    </source>
</evidence>
<dbReference type="InterPro" id="IPR006047">
    <property type="entry name" value="GH13_cat_dom"/>
</dbReference>
<protein>
    <submittedName>
        <fullName evidence="10">Uncharacterized protein</fullName>
    </submittedName>
</protein>
<evidence type="ECO:0000259" key="7">
    <source>
        <dbReference type="Pfam" id="PF00534"/>
    </source>
</evidence>
<keyword evidence="4" id="KW-0934">Plastid</keyword>
<dbReference type="PANTHER" id="PTHR45825">
    <property type="entry name" value="GRANULE-BOUND STARCH SYNTHASE 1, CHLOROPLASTIC/AMYLOPLASTIC"/>
    <property type="match status" value="1"/>
</dbReference>
<evidence type="ECO:0000313" key="11">
    <source>
        <dbReference type="Proteomes" id="UP001295684"/>
    </source>
</evidence>
<dbReference type="InterPro" id="IPR013534">
    <property type="entry name" value="Starch_synth_cat_dom"/>
</dbReference>
<dbReference type="SUPFAM" id="SSF81296">
    <property type="entry name" value="E set domains"/>
    <property type="match status" value="1"/>
</dbReference>
<dbReference type="InterPro" id="IPR001296">
    <property type="entry name" value="Glyco_trans_1"/>
</dbReference>
<evidence type="ECO:0000259" key="6">
    <source>
        <dbReference type="Pfam" id="PF00128"/>
    </source>
</evidence>
<evidence type="ECO:0000256" key="5">
    <source>
        <dbReference type="SAM" id="Coils"/>
    </source>
</evidence>
<keyword evidence="11" id="KW-1185">Reference proteome</keyword>
<evidence type="ECO:0000259" key="9">
    <source>
        <dbReference type="Pfam" id="PF16561"/>
    </source>
</evidence>
<dbReference type="GO" id="GO:0005975">
    <property type="term" value="P:carbohydrate metabolic process"/>
    <property type="evidence" value="ECO:0007669"/>
    <property type="project" value="InterPro"/>
</dbReference>
<dbReference type="Pfam" id="PF00128">
    <property type="entry name" value="Alpha-amylase"/>
    <property type="match status" value="1"/>
</dbReference>
<keyword evidence="4" id="KW-0035">Amyloplast</keyword>
<evidence type="ECO:0000256" key="1">
    <source>
        <dbReference type="ARBA" id="ARBA00004602"/>
    </source>
</evidence>
<dbReference type="InterPro" id="IPR017853">
    <property type="entry name" value="GH"/>
</dbReference>
<dbReference type="CDD" id="cd00551">
    <property type="entry name" value="AmyAc_family"/>
    <property type="match status" value="1"/>
</dbReference>
<reference evidence="10" key="1">
    <citation type="submission" date="2023-07" db="EMBL/GenBank/DDBJ databases">
        <authorList>
            <consortium name="AG Swart"/>
            <person name="Singh M."/>
            <person name="Singh A."/>
            <person name="Seah K."/>
            <person name="Emmerich C."/>
        </authorList>
    </citation>
    <scope>NUCLEOTIDE SEQUENCE</scope>
    <source>
        <strain evidence="10">DP1</strain>
    </source>
</reference>
<dbReference type="CDD" id="cd02859">
    <property type="entry name" value="E_set_AMPKbeta_like_N"/>
    <property type="match status" value="1"/>
</dbReference>
<dbReference type="GO" id="GO:0016757">
    <property type="term" value="F:glycosyltransferase activity"/>
    <property type="evidence" value="ECO:0007669"/>
    <property type="project" value="UniProtKB-KW"/>
</dbReference>
<dbReference type="InterPro" id="IPR013783">
    <property type="entry name" value="Ig-like_fold"/>
</dbReference>
<proteinExistence type="predicted"/>
<keyword evidence="2" id="KW-0328">Glycosyltransferase</keyword>
<name>A0AAD1U4J3_EUPCR</name>
<organism evidence="10 11">
    <name type="scientific">Euplotes crassus</name>
    <dbReference type="NCBI Taxonomy" id="5936"/>
    <lineage>
        <taxon>Eukaryota</taxon>
        <taxon>Sar</taxon>
        <taxon>Alveolata</taxon>
        <taxon>Ciliophora</taxon>
        <taxon>Intramacronucleata</taxon>
        <taxon>Spirotrichea</taxon>
        <taxon>Hypotrichia</taxon>
        <taxon>Euplotida</taxon>
        <taxon>Euplotidae</taxon>
        <taxon>Moneuplotes</taxon>
    </lineage>
</organism>
<evidence type="ECO:0000259" key="8">
    <source>
        <dbReference type="Pfam" id="PF08323"/>
    </source>
</evidence>
<sequence>MKVKISHILVDILGSKDYLKDNLGNIRTILVGLLGEEGLIERNVMVTLMVHEAFAMVGLPKKHEVEGKINLEEGLMAVFNRSNSKHPFAAPHNSVSWGSAQFSHGVLCEKVLNLEEDEEIKLEEDYIELTQELDDEYIERTLRSHGNLLLNFYCYVLCTVLKSQLDLGKDGPKCFDFLQFFSSLFESEEHSKKVFSQQNYLDYVEYFGQVKSSSEGQDEALSNQLQMLKDDICDLILGFIEDGKDLAEELLIQLIAHANQTVRSEAIKYLNCLYDETIWKIEIPTTTEVKLTGEKIIVKFTPSIDSTAYYISLNFPNGSKTDISWHRITENAEAGKEIVLDLGTFEKCGFYDYKIVRLNANNIENVQSHRFIVHNEFIKHANFHEIVVDLFKATKDLYTGALTSRGNLRKVRDHLNYFTERGIDALHVSGIHKRAHDDPYSIASRTKIEDCIGGEEEFKQTLAEMHGKEIKLIVDYFDRVGSVNISKKYRELLNNHIDEKNYFTVCHGTSGKSNFSYSNSSILNYRKKKAWDLLIGEAVEFVTKYNIDGLSLDNCDLWPSLKLIDYEEMYGIDADGQPKYTADEILSGHVIDSHKDLLLWGDCGECPNPILIKLMKTLWKHFPNLMVIGECWKEGSEKIVELSGVVPRSHAMVKNITEDILTRSAGKKANFDHFKYNDEFMKDSCKGSILLQSTFVHSSHSLMKSFHNSYLTILDTLFFHEVVPITMHEEIEGKDSETEMFIQYFRPDFREMHASYHHTKAKIPEETKILSEEEQELKHIEEQKSREQFSKNIVKRLKRARELRSEKISLRNGVNVALKCVNQFGDVKTVLAYARYTDSQVAIIISNFEDDNKAVWVDFTPLKTLMKKQFHNESTLIKLEYWDKEAETEYHLLNEFIFCPKKFTVDAHETVTLEVQVEENPETHHEIYIKARQKFMENLELVSKATHMEASNIYMKYIQNLGECYHIHCAEEYTFSEEDEDLKDFHDLISKDQNVLAIIQKIVEKNKMGPICFVTPELAPWFKIGGLAVMVDELATGFAKLGEDTYIIVPYFDKKKNTGEQIFLDPDGTYGIKYLKNISLNLGSIHETFGIHYGVIKNVKVYFIHQPFHFFEPYPGDNNEFKLKSCALFCKAALQVLCEFKIIPEVIITNDWFTAFTPGYARDQKHFGTAFSGTTFCHIFHNLDVTYEGRFYTSPGETMEHIHNLPNDWLIDPYWSDHIINPSRCALIASDQWSSVSKSYRDQILQVSPLKPLLNKFSHPFACSNGVDVKDRMKDLAAQLKKRGLKHMDHLDSKRFLMEKYLNTPEVDPDLCIFSFVGRITEQKGVDVICSVVEQFLYETNFKAAFIVGGPAAKGDPHGAHVNEACKYLKNKFPHNFHGDPESFFYDVPVLSLGSNYCLMPSRFEPGGIVQHEFFIAGTPAVVFATGGLKDSVTEYSYQTGKGNGFEFLNYSREDLLQALHRAYQAFENKDAYRRLRKNAFESAIDVANVSKEWCSEAYRIRGKVFVNKAKLLQDLEKSKKESIDEMLPHDTTHEEEKDEILREIDFNYKGKSTDKVYLVGSFNDWNKRENRMSYNHSTKNFHCSINVLSGTYTFKIFVNGQWVLDPKKSKVIDDNGEEVSVLEVQ</sequence>
<dbReference type="SUPFAM" id="SSF53756">
    <property type="entry name" value="UDP-Glycosyltransferase/glycogen phosphorylase"/>
    <property type="match status" value="1"/>
</dbReference>
<dbReference type="InterPro" id="IPR032640">
    <property type="entry name" value="AMPK1_CBM"/>
</dbReference>
<comment type="caution">
    <text evidence="10">The sequence shown here is derived from an EMBL/GenBank/DDBJ whole genome shotgun (WGS) entry which is preliminary data.</text>
</comment>
<comment type="subcellular location">
    <subcellularLocation>
        <location evidence="1">Plastid</location>
        <location evidence="1">Amyloplast</location>
    </subcellularLocation>
</comment>
<feature type="domain" description="Starch synthase catalytic" evidence="8">
    <location>
        <begin position="1011"/>
        <end position="1248"/>
    </location>
</feature>
<dbReference type="Pfam" id="PF16561">
    <property type="entry name" value="AMPK1_CBM"/>
    <property type="match status" value="1"/>
</dbReference>
<feature type="coiled-coil region" evidence="5">
    <location>
        <begin position="763"/>
        <end position="790"/>
    </location>
</feature>
<dbReference type="Pfam" id="PF08323">
    <property type="entry name" value="Glyco_transf_5"/>
    <property type="match status" value="1"/>
</dbReference>
<feature type="domain" description="AMP-activated protein kinase glycogen-binding" evidence="9">
    <location>
        <begin position="1546"/>
        <end position="1626"/>
    </location>
</feature>
<dbReference type="Gene3D" id="2.60.40.10">
    <property type="entry name" value="Immunoglobulins"/>
    <property type="match status" value="1"/>
</dbReference>
<keyword evidence="3" id="KW-0808">Transferase</keyword>
<dbReference type="Pfam" id="PF00534">
    <property type="entry name" value="Glycos_transf_1"/>
    <property type="match status" value="1"/>
</dbReference>
<evidence type="ECO:0000256" key="4">
    <source>
        <dbReference type="ARBA" id="ARBA00023234"/>
    </source>
</evidence>
<evidence type="ECO:0000313" key="10">
    <source>
        <dbReference type="EMBL" id="CAI2359153.1"/>
    </source>
</evidence>
<dbReference type="Gene3D" id="3.20.20.80">
    <property type="entry name" value="Glycosidases"/>
    <property type="match status" value="1"/>
</dbReference>
<keyword evidence="5" id="KW-0175">Coiled coil</keyword>
<dbReference type="SUPFAM" id="SSF51445">
    <property type="entry name" value="(Trans)glycosidases"/>
    <property type="match status" value="1"/>
</dbReference>
<dbReference type="InterPro" id="IPR014756">
    <property type="entry name" value="Ig_E-set"/>
</dbReference>
<dbReference type="Gene3D" id="3.40.50.2000">
    <property type="entry name" value="Glycogen Phosphorylase B"/>
    <property type="match status" value="2"/>
</dbReference>
<dbReference type="PANTHER" id="PTHR45825:SF11">
    <property type="entry name" value="ALPHA AMYLASE DOMAIN-CONTAINING PROTEIN"/>
    <property type="match status" value="1"/>
</dbReference>
<feature type="domain" description="Glycosyl transferase family 1" evidence="7">
    <location>
        <begin position="1312"/>
        <end position="1481"/>
    </location>
</feature>
<dbReference type="CDD" id="cd03791">
    <property type="entry name" value="GT5_Glycogen_synthase_DULL1-like"/>
    <property type="match status" value="1"/>
</dbReference>
<dbReference type="Proteomes" id="UP001295684">
    <property type="component" value="Unassembled WGS sequence"/>
</dbReference>
<feature type="domain" description="Glycosyl hydrolase family 13 catalytic" evidence="6">
    <location>
        <begin position="404"/>
        <end position="531"/>
    </location>
</feature>
<gene>
    <name evidence="10" type="ORF">ECRASSUSDP1_LOCUS438</name>
</gene>
<dbReference type="EMBL" id="CAMPGE010000407">
    <property type="protein sequence ID" value="CAI2359153.1"/>
    <property type="molecule type" value="Genomic_DNA"/>
</dbReference>